<dbReference type="GO" id="GO:0016020">
    <property type="term" value="C:membrane"/>
    <property type="evidence" value="ECO:0007669"/>
    <property type="project" value="TreeGrafter"/>
</dbReference>
<proteinExistence type="predicted"/>
<evidence type="ECO:0000259" key="1">
    <source>
        <dbReference type="Pfam" id="PF00561"/>
    </source>
</evidence>
<dbReference type="InterPro" id="IPR000073">
    <property type="entry name" value="AB_hydrolase_1"/>
</dbReference>
<dbReference type="EMBL" id="SDWS01000002">
    <property type="protein sequence ID" value="RYB92569.1"/>
    <property type="molecule type" value="Genomic_DNA"/>
</dbReference>
<sequence length="300" mass="32242">MNRRTALGARVLAGATRAEARAYGLRESRVDAGDTTLAVLEGGPADAPPVVLLHGFTADRVVWMRFARHLVRDHRVVIPELAGHGASGFARGTGFSAPAQAARVAAVMERLGIDDAHVAGNSMGGFVAATLALDHPERVRSLLLSDAIGVASPEPSEAEVQIRSGRNPFFLDDVADFPAFYAMTMARPPFAPRLVRDAIAADYVARRGDYEEIFTDVFDVATLDDRLGEIDVPTLVMWGEQDRLVHPSTARTWADGIAGARTVTYPEAGHMPMLELPARTAADYRAFLARVGASTVIAER</sequence>
<dbReference type="InterPro" id="IPR050266">
    <property type="entry name" value="AB_hydrolase_sf"/>
</dbReference>
<comment type="caution">
    <text evidence="2">The sequence shown here is derived from an EMBL/GenBank/DDBJ whole genome shotgun (WGS) entry which is preliminary data.</text>
</comment>
<dbReference type="GO" id="GO:0047372">
    <property type="term" value="F:monoacylglycerol lipase activity"/>
    <property type="evidence" value="ECO:0007669"/>
    <property type="project" value="TreeGrafter"/>
</dbReference>
<name>A0A4Q2RXE4_9ACTN</name>
<dbReference type="RefSeq" id="WP_129474174.1">
    <property type="nucleotide sequence ID" value="NZ_SDWS01000002.1"/>
</dbReference>
<dbReference type="AlphaFoldDB" id="A0A4Q2RXE4"/>
<protein>
    <submittedName>
        <fullName evidence="2">Alpha/beta hydrolase</fullName>
    </submittedName>
</protein>
<reference evidence="2 3" key="1">
    <citation type="submission" date="2019-01" db="EMBL/GenBank/DDBJ databases">
        <title>Novel species of Nocardioides.</title>
        <authorList>
            <person name="Liu Q."/>
            <person name="Xin Y.-H."/>
        </authorList>
    </citation>
    <scope>NUCLEOTIDE SEQUENCE [LARGE SCALE GENOMIC DNA]</scope>
    <source>
        <strain evidence="2 3">HLT3-15</strain>
    </source>
</reference>
<dbReference type="PRINTS" id="PR00111">
    <property type="entry name" value="ABHYDROLASE"/>
</dbReference>
<organism evidence="2 3">
    <name type="scientific">Nocardioides glacieisoli</name>
    <dbReference type="NCBI Taxonomy" id="1168730"/>
    <lineage>
        <taxon>Bacteria</taxon>
        <taxon>Bacillati</taxon>
        <taxon>Actinomycetota</taxon>
        <taxon>Actinomycetes</taxon>
        <taxon>Propionibacteriales</taxon>
        <taxon>Nocardioidaceae</taxon>
        <taxon>Nocardioides</taxon>
    </lineage>
</organism>
<dbReference type="GO" id="GO:0046464">
    <property type="term" value="P:acylglycerol catabolic process"/>
    <property type="evidence" value="ECO:0007669"/>
    <property type="project" value="TreeGrafter"/>
</dbReference>
<keyword evidence="2" id="KW-0378">Hydrolase</keyword>
<feature type="domain" description="AB hydrolase-1" evidence="1">
    <location>
        <begin position="224"/>
        <end position="275"/>
    </location>
</feature>
<evidence type="ECO:0000313" key="2">
    <source>
        <dbReference type="EMBL" id="RYB92569.1"/>
    </source>
</evidence>
<evidence type="ECO:0000313" key="3">
    <source>
        <dbReference type="Proteomes" id="UP000291838"/>
    </source>
</evidence>
<feature type="domain" description="AB hydrolase-1" evidence="1">
    <location>
        <begin position="48"/>
        <end position="173"/>
    </location>
</feature>
<keyword evidence="3" id="KW-1185">Reference proteome</keyword>
<accession>A0A4Q2RXE4</accession>
<dbReference type="SUPFAM" id="SSF53474">
    <property type="entry name" value="alpha/beta-Hydrolases"/>
    <property type="match status" value="1"/>
</dbReference>
<dbReference type="OrthoDB" id="27092at2"/>
<dbReference type="PANTHER" id="PTHR43798:SF5">
    <property type="entry name" value="MONOACYLGLYCEROL LIPASE ABHD6"/>
    <property type="match status" value="1"/>
</dbReference>
<dbReference type="InterPro" id="IPR029058">
    <property type="entry name" value="AB_hydrolase_fold"/>
</dbReference>
<dbReference type="PANTHER" id="PTHR43798">
    <property type="entry name" value="MONOACYLGLYCEROL LIPASE"/>
    <property type="match status" value="1"/>
</dbReference>
<gene>
    <name evidence="2" type="ORF">EUA06_06390</name>
</gene>
<dbReference type="Proteomes" id="UP000291838">
    <property type="component" value="Unassembled WGS sequence"/>
</dbReference>
<dbReference type="Gene3D" id="3.40.50.1820">
    <property type="entry name" value="alpha/beta hydrolase"/>
    <property type="match status" value="1"/>
</dbReference>
<dbReference type="Pfam" id="PF00561">
    <property type="entry name" value="Abhydrolase_1"/>
    <property type="match status" value="2"/>
</dbReference>